<dbReference type="GO" id="GO:0006310">
    <property type="term" value="P:DNA recombination"/>
    <property type="evidence" value="ECO:0007669"/>
    <property type="project" value="UniProtKB-KW"/>
</dbReference>
<dbReference type="PROSITE" id="PS51898">
    <property type="entry name" value="TYR_RECOMBINASE"/>
    <property type="match status" value="1"/>
</dbReference>
<evidence type="ECO:0000259" key="2">
    <source>
        <dbReference type="PROSITE" id="PS51898"/>
    </source>
</evidence>
<proteinExistence type="predicted"/>
<dbReference type="InterPro" id="IPR002104">
    <property type="entry name" value="Integrase_catalytic"/>
</dbReference>
<dbReference type="InterPro" id="IPR013762">
    <property type="entry name" value="Integrase-like_cat_sf"/>
</dbReference>
<gene>
    <name evidence="3" type="primary">xerC_2</name>
    <name evidence="3" type="ORF">MOMUL_22200</name>
</gene>
<dbReference type="EMBL" id="LTBC01000009">
    <property type="protein sequence ID" value="KYH31664.1"/>
    <property type="molecule type" value="Genomic_DNA"/>
</dbReference>
<evidence type="ECO:0000313" key="4">
    <source>
        <dbReference type="Proteomes" id="UP000075670"/>
    </source>
</evidence>
<evidence type="ECO:0000313" key="3">
    <source>
        <dbReference type="EMBL" id="KYH31664.1"/>
    </source>
</evidence>
<dbReference type="Proteomes" id="UP000075670">
    <property type="component" value="Unassembled WGS sequence"/>
</dbReference>
<dbReference type="SUPFAM" id="SSF56349">
    <property type="entry name" value="DNA breaking-rejoining enzymes"/>
    <property type="match status" value="1"/>
</dbReference>
<comment type="caution">
    <text evidence="3">The sequence shown here is derived from an EMBL/GenBank/DDBJ whole genome shotgun (WGS) entry which is preliminary data.</text>
</comment>
<keyword evidence="1" id="KW-0233">DNA recombination</keyword>
<dbReference type="GO" id="GO:0003677">
    <property type="term" value="F:DNA binding"/>
    <property type="evidence" value="ECO:0007669"/>
    <property type="project" value="InterPro"/>
</dbReference>
<dbReference type="Pfam" id="PF00589">
    <property type="entry name" value="Phage_integrase"/>
    <property type="match status" value="1"/>
</dbReference>
<sequence>MTTFFSQVVKWHDLRHTYATFLLRKGLHPKIVAERLGHSSVKITLDTYSHVLPDTQAEAAKAIESILSR</sequence>
<protein>
    <submittedName>
        <fullName evidence="3">Tyrosine recombinase XerC</fullName>
    </submittedName>
</protein>
<dbReference type="GO" id="GO:0015074">
    <property type="term" value="P:DNA integration"/>
    <property type="evidence" value="ECO:0007669"/>
    <property type="project" value="InterPro"/>
</dbReference>
<dbReference type="PATRIC" id="fig|1122241.3.peg.2364"/>
<dbReference type="Gene3D" id="1.10.443.10">
    <property type="entry name" value="Intergrase catalytic core"/>
    <property type="match status" value="1"/>
</dbReference>
<dbReference type="AlphaFoldDB" id="A0A151AVH3"/>
<reference evidence="3 4" key="1">
    <citation type="submission" date="2016-02" db="EMBL/GenBank/DDBJ databases">
        <title>Genome sequence of Moorella mulderi DSM 14980.</title>
        <authorList>
            <person name="Poehlein A."/>
            <person name="Daniel R."/>
        </authorList>
    </citation>
    <scope>NUCLEOTIDE SEQUENCE [LARGE SCALE GENOMIC DNA]</scope>
    <source>
        <strain evidence="3 4">DSM 14980</strain>
    </source>
</reference>
<evidence type="ECO:0000256" key="1">
    <source>
        <dbReference type="ARBA" id="ARBA00023172"/>
    </source>
</evidence>
<organism evidence="3 4">
    <name type="scientific">Moorella mulderi DSM 14980</name>
    <dbReference type="NCBI Taxonomy" id="1122241"/>
    <lineage>
        <taxon>Bacteria</taxon>
        <taxon>Bacillati</taxon>
        <taxon>Bacillota</taxon>
        <taxon>Clostridia</taxon>
        <taxon>Neomoorellales</taxon>
        <taxon>Neomoorellaceae</taxon>
        <taxon>Neomoorella</taxon>
    </lineage>
</organism>
<feature type="domain" description="Tyr recombinase" evidence="2">
    <location>
        <begin position="1"/>
        <end position="61"/>
    </location>
</feature>
<keyword evidence="4" id="KW-1185">Reference proteome</keyword>
<name>A0A151AVH3_9FIRM</name>
<dbReference type="InterPro" id="IPR011010">
    <property type="entry name" value="DNA_brk_join_enz"/>
</dbReference>
<accession>A0A151AVH3</accession>